<dbReference type="EMBL" id="JAKOGI010000713">
    <property type="protein sequence ID" value="KAJ8431162.1"/>
    <property type="molecule type" value="Genomic_DNA"/>
</dbReference>
<keyword evidence="4" id="KW-1185">Reference proteome</keyword>
<accession>A0A9Q1JUL0</accession>
<dbReference type="OrthoDB" id="426718at2759"/>
<sequence length="349" mass="39716">MIKRSRMRIYANKDFLVITELKIKYDDLPVYNHTLAKILVEYNAAVYESDLTELFMWTCSRCNDMTRGFEVVELIVDVQHCLQAYVGVAKNLNAIIVAFRGTQEHSIQNWIEDLYWKQLDLKYPDMPDAMVHHGFYYAYHNTTLRPGVINGVQQAKELFGDLKIIVLGHSMGGAMASFCALDLRVHHNVGDVQVMTFGQPRIGNAVFASYYTQVVPNTIRVTHEHDIVPHLPPYYPHFPRKTYHHFPREVWLHETGFGMLVYTVDKVCDGSGEDPSCSRSVMGNSILDHLNYYNVNLKAESWDSCRIVRAPSLAKCGTTDHAGNIILSKNPLSSSLKLNTEPDDAVNFV</sequence>
<dbReference type="PANTHER" id="PTHR45856">
    <property type="entry name" value="ALPHA/BETA-HYDROLASES SUPERFAMILY PROTEIN"/>
    <property type="match status" value="1"/>
</dbReference>
<dbReference type="SUPFAM" id="SSF53474">
    <property type="entry name" value="alpha/beta-Hydrolases"/>
    <property type="match status" value="1"/>
</dbReference>
<dbReference type="InterPro" id="IPR051218">
    <property type="entry name" value="Sec_MonoDiacylglyc_Lipase"/>
</dbReference>
<evidence type="ECO:0000256" key="1">
    <source>
        <dbReference type="ARBA" id="ARBA00022801"/>
    </source>
</evidence>
<evidence type="ECO:0000259" key="2">
    <source>
        <dbReference type="Pfam" id="PF01764"/>
    </source>
</evidence>
<proteinExistence type="predicted"/>
<name>A0A9Q1JUL0_9CARY</name>
<protein>
    <recommendedName>
        <fullName evidence="2">Fungal lipase-type domain-containing protein</fullName>
    </recommendedName>
</protein>
<comment type="caution">
    <text evidence="3">The sequence shown here is derived from an EMBL/GenBank/DDBJ whole genome shotgun (WGS) entry which is preliminary data.</text>
</comment>
<evidence type="ECO:0000313" key="4">
    <source>
        <dbReference type="Proteomes" id="UP001153076"/>
    </source>
</evidence>
<keyword evidence="1" id="KW-0378">Hydrolase</keyword>
<feature type="domain" description="Fungal lipase-type" evidence="2">
    <location>
        <begin position="96"/>
        <end position="233"/>
    </location>
</feature>
<evidence type="ECO:0000313" key="3">
    <source>
        <dbReference type="EMBL" id="KAJ8431162.1"/>
    </source>
</evidence>
<dbReference type="Gene3D" id="3.40.50.1820">
    <property type="entry name" value="alpha/beta hydrolase"/>
    <property type="match status" value="1"/>
</dbReference>
<dbReference type="AlphaFoldDB" id="A0A9Q1JUL0"/>
<dbReference type="InterPro" id="IPR029058">
    <property type="entry name" value="AB_hydrolase_fold"/>
</dbReference>
<gene>
    <name evidence="3" type="ORF">Cgig2_030101</name>
</gene>
<dbReference type="Proteomes" id="UP001153076">
    <property type="component" value="Unassembled WGS sequence"/>
</dbReference>
<dbReference type="CDD" id="cd00519">
    <property type="entry name" value="Lipase_3"/>
    <property type="match status" value="1"/>
</dbReference>
<dbReference type="InterPro" id="IPR002921">
    <property type="entry name" value="Fungal_lipase-type"/>
</dbReference>
<dbReference type="GO" id="GO:0006629">
    <property type="term" value="P:lipid metabolic process"/>
    <property type="evidence" value="ECO:0007669"/>
    <property type="project" value="InterPro"/>
</dbReference>
<dbReference type="Pfam" id="PF01764">
    <property type="entry name" value="Lipase_3"/>
    <property type="match status" value="1"/>
</dbReference>
<dbReference type="GO" id="GO:0016787">
    <property type="term" value="F:hydrolase activity"/>
    <property type="evidence" value="ECO:0007669"/>
    <property type="project" value="UniProtKB-KW"/>
</dbReference>
<dbReference type="PANTHER" id="PTHR45856:SF11">
    <property type="entry name" value="FUNGAL LIPASE-LIKE DOMAIN-CONTAINING PROTEIN"/>
    <property type="match status" value="1"/>
</dbReference>
<reference evidence="3" key="1">
    <citation type="submission" date="2022-04" db="EMBL/GenBank/DDBJ databases">
        <title>Carnegiea gigantea Genome sequencing and assembly v2.</title>
        <authorList>
            <person name="Copetti D."/>
            <person name="Sanderson M.J."/>
            <person name="Burquez A."/>
            <person name="Wojciechowski M.F."/>
        </authorList>
    </citation>
    <scope>NUCLEOTIDE SEQUENCE</scope>
    <source>
        <strain evidence="3">SGP5-SGP5p</strain>
        <tissue evidence="3">Aerial part</tissue>
    </source>
</reference>
<organism evidence="3 4">
    <name type="scientific">Carnegiea gigantea</name>
    <dbReference type="NCBI Taxonomy" id="171969"/>
    <lineage>
        <taxon>Eukaryota</taxon>
        <taxon>Viridiplantae</taxon>
        <taxon>Streptophyta</taxon>
        <taxon>Embryophyta</taxon>
        <taxon>Tracheophyta</taxon>
        <taxon>Spermatophyta</taxon>
        <taxon>Magnoliopsida</taxon>
        <taxon>eudicotyledons</taxon>
        <taxon>Gunneridae</taxon>
        <taxon>Pentapetalae</taxon>
        <taxon>Caryophyllales</taxon>
        <taxon>Cactineae</taxon>
        <taxon>Cactaceae</taxon>
        <taxon>Cactoideae</taxon>
        <taxon>Echinocereeae</taxon>
        <taxon>Carnegiea</taxon>
    </lineage>
</organism>